<proteinExistence type="predicted"/>
<name>A0A5J4P5S8_9ZZZZ</name>
<feature type="non-terminal residue" evidence="1">
    <location>
        <position position="1"/>
    </location>
</feature>
<dbReference type="AlphaFoldDB" id="A0A5J4P5S8"/>
<organism evidence="1">
    <name type="scientific">termite gut metagenome</name>
    <dbReference type="NCBI Taxonomy" id="433724"/>
    <lineage>
        <taxon>unclassified sequences</taxon>
        <taxon>metagenomes</taxon>
        <taxon>organismal metagenomes</taxon>
    </lineage>
</organism>
<evidence type="ECO:0000313" key="1">
    <source>
        <dbReference type="EMBL" id="KAA6303844.1"/>
    </source>
</evidence>
<dbReference type="Gene3D" id="2.130.10.10">
    <property type="entry name" value="YVTN repeat-like/Quinoprotein amine dehydrogenase"/>
    <property type="match status" value="1"/>
</dbReference>
<comment type="caution">
    <text evidence="1">The sequence shown here is derived from an EMBL/GenBank/DDBJ whole genome shotgun (WGS) entry which is preliminary data.</text>
</comment>
<gene>
    <name evidence="1" type="ORF">EZS27_044514</name>
</gene>
<reference evidence="1" key="1">
    <citation type="submission" date="2019-03" db="EMBL/GenBank/DDBJ databases">
        <title>Single cell metagenomics reveals metabolic interactions within the superorganism composed of flagellate Streblomastix strix and complex community of Bacteroidetes bacteria on its surface.</title>
        <authorList>
            <person name="Treitli S.C."/>
            <person name="Kolisko M."/>
            <person name="Husnik F."/>
            <person name="Keeling P."/>
            <person name="Hampl V."/>
        </authorList>
    </citation>
    <scope>NUCLEOTIDE SEQUENCE</scope>
    <source>
        <strain evidence="1">STM</strain>
    </source>
</reference>
<dbReference type="InterPro" id="IPR015943">
    <property type="entry name" value="WD40/YVTN_repeat-like_dom_sf"/>
</dbReference>
<sequence>GTYDGLNMYDGRTIRVYKPDINNQNSLSGNVIRNILETDDNYSWISTKWGMNKFSQKENRIEEYYIEQAFPCLLVIPSG</sequence>
<protein>
    <submittedName>
        <fullName evidence="1">Uncharacterized protein</fullName>
    </submittedName>
</protein>
<accession>A0A5J4P5S8</accession>
<dbReference type="EMBL" id="SNRY01012004">
    <property type="protein sequence ID" value="KAA6303844.1"/>
    <property type="molecule type" value="Genomic_DNA"/>
</dbReference>